<dbReference type="RefSeq" id="XP_007787377.1">
    <property type="nucleotide sequence ID" value="XM_007789187.1"/>
</dbReference>
<protein>
    <submittedName>
        <fullName evidence="1">Uncharacterized protein</fullName>
    </submittedName>
</protein>
<name>U1HX33_ENDPU</name>
<dbReference type="OrthoDB" id="10642832at2759"/>
<organism evidence="1 2">
    <name type="scientific">Endocarpon pusillum (strain Z07020 / HMAS-L-300199)</name>
    <name type="common">Lichen-forming fungus</name>
    <dbReference type="NCBI Taxonomy" id="1263415"/>
    <lineage>
        <taxon>Eukaryota</taxon>
        <taxon>Fungi</taxon>
        <taxon>Dikarya</taxon>
        <taxon>Ascomycota</taxon>
        <taxon>Pezizomycotina</taxon>
        <taxon>Eurotiomycetes</taxon>
        <taxon>Chaetothyriomycetidae</taxon>
        <taxon>Verrucariales</taxon>
        <taxon>Verrucariaceae</taxon>
        <taxon>Endocarpon</taxon>
    </lineage>
</organism>
<proteinExistence type="predicted"/>
<accession>U1HX33</accession>
<dbReference type="AlphaFoldDB" id="U1HX33"/>
<dbReference type="Proteomes" id="UP000019373">
    <property type="component" value="Unassembled WGS sequence"/>
</dbReference>
<sequence length="263" mass="30325">MAKLEYDEEFLSSAVRLYDALDGRMDEFHSEKKYQYYAVWELYGHDKNLFMASMDDVEPIDTFFSNFQPFRHSPQFSSLRIQTLEALKRSRSTKLRTAAGIMTIIQEDWDYFDCCWEAARKVDWAHSAGNNCPSEYPFLQGLKLIARDLYRRILEQETQRAIKFMSDLEKYNSLDSPSTLGATDKVNQKSSEICSLLAAAGSKKTHRMFDMLRAHFGFYLVSGAVRSEELPTDPGERLYCPRTSAVCADIELLIRTVNLGPKR</sequence>
<dbReference type="HOGENOM" id="CLU_1057796_0_0_1"/>
<reference evidence="2" key="1">
    <citation type="journal article" date="2014" name="BMC Genomics">
        <title>Genome characteristics reveal the impact of lichenization on lichen-forming fungus Endocarpon pusillum Hedwig (Verrucariales, Ascomycota).</title>
        <authorList>
            <person name="Wang Y.-Y."/>
            <person name="Liu B."/>
            <person name="Zhang X.-Y."/>
            <person name="Zhou Q.-M."/>
            <person name="Zhang T."/>
            <person name="Li H."/>
            <person name="Yu Y.-F."/>
            <person name="Zhang X.-L."/>
            <person name="Hao X.-Y."/>
            <person name="Wang M."/>
            <person name="Wang L."/>
            <person name="Wei J.-C."/>
        </authorList>
    </citation>
    <scope>NUCLEOTIDE SEQUENCE [LARGE SCALE GENOMIC DNA]</scope>
    <source>
        <strain evidence="2">Z07020 / HMAS-L-300199</strain>
    </source>
</reference>
<evidence type="ECO:0000313" key="1">
    <source>
        <dbReference type="EMBL" id="ERF75365.1"/>
    </source>
</evidence>
<dbReference type="EMBL" id="KE720815">
    <property type="protein sequence ID" value="ERF75365.1"/>
    <property type="molecule type" value="Genomic_DNA"/>
</dbReference>
<gene>
    <name evidence="1" type="ORF">EPUS_00158</name>
</gene>
<evidence type="ECO:0000313" key="2">
    <source>
        <dbReference type="Proteomes" id="UP000019373"/>
    </source>
</evidence>
<keyword evidence="2" id="KW-1185">Reference proteome</keyword>
<dbReference type="GeneID" id="19235222"/>